<organism evidence="1">
    <name type="scientific">Populus alba</name>
    <name type="common">White poplar</name>
    <dbReference type="NCBI Taxonomy" id="43335"/>
    <lineage>
        <taxon>Eukaryota</taxon>
        <taxon>Viridiplantae</taxon>
        <taxon>Streptophyta</taxon>
        <taxon>Embryophyta</taxon>
        <taxon>Tracheophyta</taxon>
        <taxon>Spermatophyta</taxon>
        <taxon>Magnoliopsida</taxon>
        <taxon>eudicotyledons</taxon>
        <taxon>Gunneridae</taxon>
        <taxon>Pentapetalae</taxon>
        <taxon>rosids</taxon>
        <taxon>fabids</taxon>
        <taxon>Malpighiales</taxon>
        <taxon>Salicaceae</taxon>
        <taxon>Saliceae</taxon>
        <taxon>Populus</taxon>
    </lineage>
</organism>
<dbReference type="AlphaFoldDB" id="A0A4U5QAD2"/>
<protein>
    <submittedName>
        <fullName evidence="1">Uncharacterized protein</fullName>
    </submittedName>
</protein>
<dbReference type="EMBL" id="RCHU01000435">
    <property type="protein sequence ID" value="TKS05295.1"/>
    <property type="molecule type" value="Genomic_DNA"/>
</dbReference>
<gene>
    <name evidence="1" type="ORF">D5086_0000133920</name>
</gene>
<name>A0A4U5QAD2_POPAL</name>
<evidence type="ECO:0000313" key="1">
    <source>
        <dbReference type="EMBL" id="TKS05295.1"/>
    </source>
</evidence>
<comment type="caution">
    <text evidence="1">The sequence shown here is derived from an EMBL/GenBank/DDBJ whole genome shotgun (WGS) entry which is preliminary data.</text>
</comment>
<proteinExistence type="predicted"/>
<accession>A0A4U5QAD2</accession>
<sequence>MNWWWCEFMVVKGETARKVAQGVEFTGGGEFIGDGRVGFLPRVGKDDHIKYHGQMQTGNNGGKVHGVERVHWGEGRVECVVEESVQVSWEIELIVGGDVLMVEVIGADFGDGGVIVMSASRVNYMNQVTVGETLVMVVFRRDPSGDGQDLMMTGLWPAMPPGPGLDWCGYVALDGGFEEPPPARTLVLAAIHRSAPPLQVTCPADFCFGRQDRQFWIIQHGTNPVSLCLQDPRAQPVPLALAQVDRQIAVKNTIVAKHQTTVTLPSSSQFLQAEGTPRSLPIKMTSFKVVILADCLWWNAASGICIDLFAKSGLQKTEEFT</sequence>
<reference evidence="1" key="1">
    <citation type="submission" date="2018-10" db="EMBL/GenBank/DDBJ databases">
        <title>Population genomic analysis revealed the cold adaptation of white poplar.</title>
        <authorList>
            <person name="Liu Y.-J."/>
        </authorList>
    </citation>
    <scope>NUCLEOTIDE SEQUENCE [LARGE SCALE GENOMIC DNA]</scope>
    <source>
        <strain evidence="1">PAL-ZL1</strain>
    </source>
</reference>